<dbReference type="KEGG" id="chh:A0O34_09280"/>
<reference evidence="1 2" key="1">
    <citation type="submission" date="2016-04" db="EMBL/GenBank/DDBJ databases">
        <title>Complete Genome Sequence of Chryseobacterium sp. IHBB 10212.</title>
        <authorList>
            <person name="Pal M."/>
            <person name="Swarnkar M.K."/>
            <person name="Kaushal K."/>
            <person name="Chhibber S."/>
            <person name="Singh A.K."/>
            <person name="Gulati A."/>
        </authorList>
    </citation>
    <scope>NUCLEOTIDE SEQUENCE [LARGE SCALE GENOMIC DNA]</scope>
    <source>
        <strain evidence="1 2">IHBB 10212</strain>
    </source>
</reference>
<dbReference type="PANTHER" id="PTHR37841">
    <property type="entry name" value="GLR2918 PROTEIN"/>
    <property type="match status" value="1"/>
</dbReference>
<keyword evidence="2" id="KW-1185">Reference proteome</keyword>
<dbReference type="RefSeq" id="WP_066753991.1">
    <property type="nucleotide sequence ID" value="NZ_CP015199.1"/>
</dbReference>
<dbReference type="Proteomes" id="UP000077824">
    <property type="component" value="Chromosome"/>
</dbReference>
<dbReference type="STRING" id="1685010.A0O34_09280"/>
<accession>A0A172XUT8</accession>
<dbReference type="AlphaFoldDB" id="A0A172XUT8"/>
<sequence>MAQQTDQYKQILLSKELGKDVRFYTKGYGIISDPQTGKSGIVDSSGSISFDYPFKSEISRLSKNRFILKTKDAISKGKTALIDAKGDQLIALDNFKFRTWENKDRMIYSKDGKDCVYDYNGKQIIPFYDEIQFASENRFFVKKDGGWFIYDFDGQQVSDREFKENLRFYKGKVYLTTGARSGEVLDNNGKTVTTFSDHYIEDINGFPFLITKNVIKNKYGIVDENENVLADEIYEQAFVGREYIYLIHDNNVSIFSKAEKKVYPTDFHYVNHLFNGMFKSLKDDKNPKIAVLKTNGEIIFPKEYDVVEAFKIKDENYLYVSKDGEEKLLDKNLNSVLDDGYQIEKVFFDNLIVKKEDTFYKFLPKDKSYTELKNITSIKPFQFYPAIICKNKENLYGMLDEAGNEIIPFVYDDIFTFFSGDEVVVQKGNKFGVTNLKNEPLKDVVYDKYSVDRKKIKLTKGKESEFIDFTSSENKVLF</sequence>
<proteinExistence type="predicted"/>
<gene>
    <name evidence="1" type="ORF">A0O34_09280</name>
</gene>
<protein>
    <recommendedName>
        <fullName evidence="3">WG repeat-containing protein</fullName>
    </recommendedName>
</protein>
<organism evidence="1 2">
    <name type="scientific">Chryseobacterium glaciei</name>
    <dbReference type="NCBI Taxonomy" id="1685010"/>
    <lineage>
        <taxon>Bacteria</taxon>
        <taxon>Pseudomonadati</taxon>
        <taxon>Bacteroidota</taxon>
        <taxon>Flavobacteriia</taxon>
        <taxon>Flavobacteriales</taxon>
        <taxon>Weeksellaceae</taxon>
        <taxon>Chryseobacterium group</taxon>
        <taxon>Chryseobacterium</taxon>
    </lineage>
</organism>
<dbReference type="EMBL" id="CP015199">
    <property type="protein sequence ID" value="ANF50701.1"/>
    <property type="molecule type" value="Genomic_DNA"/>
</dbReference>
<evidence type="ECO:0008006" key="3">
    <source>
        <dbReference type="Google" id="ProtNLM"/>
    </source>
</evidence>
<dbReference type="OrthoDB" id="5464673at2"/>
<dbReference type="Pfam" id="PF14903">
    <property type="entry name" value="WG_beta_rep"/>
    <property type="match status" value="3"/>
</dbReference>
<dbReference type="InterPro" id="IPR032774">
    <property type="entry name" value="WG_beta_rep"/>
</dbReference>
<evidence type="ECO:0000313" key="2">
    <source>
        <dbReference type="Proteomes" id="UP000077824"/>
    </source>
</evidence>
<dbReference type="PANTHER" id="PTHR37841:SF1">
    <property type="entry name" value="DUF3298 DOMAIN-CONTAINING PROTEIN"/>
    <property type="match status" value="1"/>
</dbReference>
<name>A0A172XUT8_9FLAO</name>
<evidence type="ECO:0000313" key="1">
    <source>
        <dbReference type="EMBL" id="ANF50701.1"/>
    </source>
</evidence>